<protein>
    <recommendedName>
        <fullName evidence="5">CMP/dCMP-type deaminase domain-containing protein</fullName>
    </recommendedName>
</protein>
<accession>A0A0F0HZ14</accession>
<name>A0A0F0HZ14_ASPPU</name>
<dbReference type="GO" id="GO:0055086">
    <property type="term" value="P:nucleobase-containing small molecule metabolic process"/>
    <property type="evidence" value="ECO:0007669"/>
    <property type="project" value="UniProtKB-ARBA"/>
</dbReference>
<evidence type="ECO:0000256" key="1">
    <source>
        <dbReference type="ARBA" id="ARBA00006576"/>
    </source>
</evidence>
<reference evidence="6 7" key="1">
    <citation type="submission" date="2015-02" db="EMBL/GenBank/DDBJ databases">
        <title>Draft genome sequence of Aspergillus parasiticus SU-1.</title>
        <authorList>
            <person name="Yu J."/>
            <person name="Fedorova N."/>
            <person name="Yin Y."/>
            <person name="Losada L."/>
            <person name="Zafar N."/>
            <person name="Taujale R."/>
            <person name="Ehrlich K.C."/>
            <person name="Bhatnagar D."/>
            <person name="Cleveland T.E."/>
            <person name="Bennett J.W."/>
            <person name="Nierman W.C."/>
        </authorList>
    </citation>
    <scope>NUCLEOTIDE SEQUENCE [LARGE SCALE GENOMIC DNA]</scope>
    <source>
        <strain evidence="7">ATCC 56775 / NRRL 5862 / SRRC 143 / SU-1</strain>
    </source>
</reference>
<evidence type="ECO:0000256" key="4">
    <source>
        <dbReference type="ARBA" id="ARBA00022833"/>
    </source>
</evidence>
<evidence type="ECO:0000313" key="7">
    <source>
        <dbReference type="Proteomes" id="UP000033540"/>
    </source>
</evidence>
<evidence type="ECO:0000259" key="5">
    <source>
        <dbReference type="PROSITE" id="PS51747"/>
    </source>
</evidence>
<evidence type="ECO:0000313" key="6">
    <source>
        <dbReference type="EMBL" id="KJK60171.1"/>
    </source>
</evidence>
<dbReference type="CDD" id="cd01283">
    <property type="entry name" value="cytidine_deaminase"/>
    <property type="match status" value="1"/>
</dbReference>
<comment type="similarity">
    <text evidence="1">Belongs to the cytidine and deoxycytidylate deaminase family.</text>
</comment>
<dbReference type="PANTHER" id="PTHR11644">
    <property type="entry name" value="CYTIDINE DEAMINASE"/>
    <property type="match status" value="1"/>
</dbReference>
<dbReference type="Pfam" id="PF00383">
    <property type="entry name" value="dCMP_cyt_deam_1"/>
    <property type="match status" value="1"/>
</dbReference>
<dbReference type="GO" id="GO:0008270">
    <property type="term" value="F:zinc ion binding"/>
    <property type="evidence" value="ECO:0007669"/>
    <property type="project" value="InterPro"/>
</dbReference>
<dbReference type="InterPro" id="IPR050202">
    <property type="entry name" value="Cyt/Deoxycyt_deaminase"/>
</dbReference>
<keyword evidence="3" id="KW-0378">Hydrolase</keyword>
<dbReference type="SUPFAM" id="SSF53927">
    <property type="entry name" value="Cytidine deaminase-like"/>
    <property type="match status" value="1"/>
</dbReference>
<dbReference type="OrthoDB" id="414540at2759"/>
<dbReference type="InterPro" id="IPR016192">
    <property type="entry name" value="APOBEC/CMP_deaminase_Zn-bd"/>
</dbReference>
<dbReference type="PROSITE" id="PS00903">
    <property type="entry name" value="CYT_DCMP_DEAMINASES_1"/>
    <property type="match status" value="1"/>
</dbReference>
<comment type="caution">
    <text evidence="6">The sequence shown here is derived from an EMBL/GenBank/DDBJ whole genome shotgun (WGS) entry which is preliminary data.</text>
</comment>
<dbReference type="GO" id="GO:0072527">
    <property type="term" value="P:pyrimidine-containing compound metabolic process"/>
    <property type="evidence" value="ECO:0007669"/>
    <property type="project" value="UniProtKB-ARBA"/>
</dbReference>
<proteinExistence type="inferred from homology"/>
<evidence type="ECO:0000256" key="3">
    <source>
        <dbReference type="ARBA" id="ARBA00022801"/>
    </source>
</evidence>
<keyword evidence="2" id="KW-0479">Metal-binding</keyword>
<dbReference type="STRING" id="1403190.A0A0F0HZ14"/>
<dbReference type="GO" id="GO:0004126">
    <property type="term" value="F:cytidine deaminase activity"/>
    <property type="evidence" value="ECO:0007669"/>
    <property type="project" value="TreeGrafter"/>
</dbReference>
<sequence length="131" mass="13746">MSTLTPQETTLLETATKTITSIKPSNTHSVASAILASDGRVFSAVNVHHFTGGPCAELVALGSAAAAGAENLTHIVAVQDTQRILSPCGRCRQVLWDLCPGIRVIVYGEEGPRVVGIGDLLPFAYSWGGEE</sequence>
<dbReference type="GO" id="GO:0042802">
    <property type="term" value="F:identical protein binding"/>
    <property type="evidence" value="ECO:0007669"/>
    <property type="project" value="UniProtKB-ARBA"/>
</dbReference>
<dbReference type="PROSITE" id="PS51747">
    <property type="entry name" value="CYT_DCMP_DEAMINASES_2"/>
    <property type="match status" value="1"/>
</dbReference>
<dbReference type="PANTHER" id="PTHR11644:SF2">
    <property type="entry name" value="CYTIDINE DEAMINASE"/>
    <property type="match status" value="1"/>
</dbReference>
<feature type="domain" description="CMP/dCMP-type deaminase" evidence="5">
    <location>
        <begin position="6"/>
        <end position="128"/>
    </location>
</feature>
<gene>
    <name evidence="6" type="ORF">P875_00053635</name>
</gene>
<dbReference type="GO" id="GO:0005829">
    <property type="term" value="C:cytosol"/>
    <property type="evidence" value="ECO:0007669"/>
    <property type="project" value="TreeGrafter"/>
</dbReference>
<dbReference type="Gene3D" id="3.40.140.10">
    <property type="entry name" value="Cytidine Deaminase, domain 2"/>
    <property type="match status" value="1"/>
</dbReference>
<dbReference type="AlphaFoldDB" id="A0A0F0HZ14"/>
<dbReference type="InterPro" id="IPR016193">
    <property type="entry name" value="Cytidine_deaminase-like"/>
</dbReference>
<organism evidence="6 7">
    <name type="scientific">Aspergillus parasiticus (strain ATCC 56775 / NRRL 5862 / SRRC 143 / SU-1)</name>
    <dbReference type="NCBI Taxonomy" id="1403190"/>
    <lineage>
        <taxon>Eukaryota</taxon>
        <taxon>Fungi</taxon>
        <taxon>Dikarya</taxon>
        <taxon>Ascomycota</taxon>
        <taxon>Pezizomycotina</taxon>
        <taxon>Eurotiomycetes</taxon>
        <taxon>Eurotiomycetidae</taxon>
        <taxon>Eurotiales</taxon>
        <taxon>Aspergillaceae</taxon>
        <taxon>Aspergillus</taxon>
        <taxon>Aspergillus subgen. Circumdati</taxon>
    </lineage>
</organism>
<evidence type="ECO:0000256" key="2">
    <source>
        <dbReference type="ARBA" id="ARBA00022723"/>
    </source>
</evidence>
<dbReference type="Proteomes" id="UP000033540">
    <property type="component" value="Unassembled WGS sequence"/>
</dbReference>
<dbReference type="InterPro" id="IPR002125">
    <property type="entry name" value="CMP_dCMP_dom"/>
</dbReference>
<keyword evidence="4" id="KW-0862">Zinc</keyword>
<dbReference type="EMBL" id="JZEE01000749">
    <property type="protein sequence ID" value="KJK60171.1"/>
    <property type="molecule type" value="Genomic_DNA"/>
</dbReference>